<dbReference type="SMART" id="SM00034">
    <property type="entry name" value="CLECT"/>
    <property type="match status" value="1"/>
</dbReference>
<dbReference type="PANTHER" id="PTHR47753:SF1">
    <property type="entry name" value="C-TYPE LECTIN DOMAIN-CONTAINING PROTEIN"/>
    <property type="match status" value="1"/>
</dbReference>
<dbReference type="Proteomes" id="UP000001940">
    <property type="component" value="Chromosome IV"/>
</dbReference>
<dbReference type="InterPro" id="IPR001304">
    <property type="entry name" value="C-type_lectin-like"/>
</dbReference>
<dbReference type="InParanoid" id="Q21837"/>
<dbReference type="AlphaFoldDB" id="Q21837"/>
<accession>Q21837</accession>
<feature type="chain" id="PRO_5004199909" evidence="1">
    <location>
        <begin position="17"/>
        <end position="569"/>
    </location>
</feature>
<dbReference type="WormBase" id="R08C7.6">
    <property type="protein sequence ID" value="CE34583"/>
    <property type="gene ID" value="WBGene00019950"/>
    <property type="gene designation" value="clec-175"/>
</dbReference>
<dbReference type="eggNOG" id="KOG1664">
    <property type="taxonomic scope" value="Eukaryota"/>
</dbReference>
<feature type="domain" description="C-type lectin" evidence="2">
    <location>
        <begin position="427"/>
        <end position="556"/>
    </location>
</feature>
<dbReference type="Pfam" id="PF00059">
    <property type="entry name" value="Lectin_C"/>
    <property type="match status" value="1"/>
</dbReference>
<dbReference type="CDD" id="cd00037">
    <property type="entry name" value="CLECT"/>
    <property type="match status" value="1"/>
</dbReference>
<dbReference type="KEGG" id="cel:CELE_R08C7.6"/>
<protein>
    <submittedName>
        <fullName evidence="3">C-type lectin domain-containing protein</fullName>
    </submittedName>
</protein>
<dbReference type="CTD" id="187697"/>
<dbReference type="STRING" id="6239.R08C7.6.1"/>
<evidence type="ECO:0000313" key="3">
    <source>
        <dbReference type="EMBL" id="CCD73087.1"/>
    </source>
</evidence>
<dbReference type="FunCoup" id="Q21837">
    <property type="interactions" value="126"/>
</dbReference>
<dbReference type="OrthoDB" id="5775348at2759"/>
<dbReference type="PaxDb" id="6239-R08C7.6"/>
<evidence type="ECO:0000259" key="2">
    <source>
        <dbReference type="PROSITE" id="PS50041"/>
    </source>
</evidence>
<gene>
    <name evidence="3 5" type="primary">clec-175</name>
    <name evidence="3" type="ORF">CELE_R08C7.6</name>
    <name evidence="5" type="ORF">R08C7.6</name>
</gene>
<keyword evidence="1" id="KW-0732">Signal</keyword>
<dbReference type="Gene3D" id="3.10.100.10">
    <property type="entry name" value="Mannose-Binding Protein A, subunit A"/>
    <property type="match status" value="1"/>
</dbReference>
<dbReference type="OMA" id="THYERAN"/>
<feature type="signal peptide" evidence="1">
    <location>
        <begin position="1"/>
        <end position="16"/>
    </location>
</feature>
<dbReference type="UCSC" id="R08C7.6">
    <property type="organism name" value="c. elegans"/>
</dbReference>
<dbReference type="InterPro" id="IPR016186">
    <property type="entry name" value="C-type_lectin-like/link_sf"/>
</dbReference>
<dbReference type="InterPro" id="IPR016187">
    <property type="entry name" value="CTDL_fold"/>
</dbReference>
<dbReference type="PANTHER" id="PTHR47753">
    <property type="entry name" value="C-TYPE LECTIN-RELATED"/>
    <property type="match status" value="1"/>
</dbReference>
<dbReference type="GeneID" id="187697"/>
<name>Q21837_CAEEL</name>
<dbReference type="Bgee" id="WBGene00019950">
    <property type="expression patterns" value="Expressed in material anatomical entity and 2 other cell types or tissues"/>
</dbReference>
<dbReference type="SUPFAM" id="SSF56436">
    <property type="entry name" value="C-type lectin-like"/>
    <property type="match status" value="2"/>
</dbReference>
<dbReference type="HOGENOM" id="CLU_032076_1_0_1"/>
<dbReference type="EMBL" id="BX284604">
    <property type="protein sequence ID" value="CCD73087.1"/>
    <property type="molecule type" value="Genomic_DNA"/>
</dbReference>
<dbReference type="RefSeq" id="NP_500560.2">
    <property type="nucleotide sequence ID" value="NM_068159.3"/>
</dbReference>
<evidence type="ECO:0000256" key="1">
    <source>
        <dbReference type="SAM" id="SignalP"/>
    </source>
</evidence>
<keyword evidence="4" id="KW-1185">Reference proteome</keyword>
<dbReference type="SMR" id="Q21837"/>
<dbReference type="PROSITE" id="PS50041">
    <property type="entry name" value="C_TYPE_LECTIN_2"/>
    <property type="match status" value="1"/>
</dbReference>
<reference evidence="3 4" key="1">
    <citation type="journal article" date="1998" name="Science">
        <title>Genome sequence of the nematode C. elegans: a platform for investigating biology.</title>
        <authorList>
            <consortium name="The C. elegans sequencing consortium"/>
            <person name="Sulson J.E."/>
            <person name="Waterston R."/>
        </authorList>
    </citation>
    <scope>NUCLEOTIDE SEQUENCE [LARGE SCALE GENOMIC DNA]</scope>
    <source>
        <strain evidence="3 4">Bristol N2</strain>
    </source>
</reference>
<dbReference type="AGR" id="WB:WBGene00019950"/>
<organism evidence="3 4">
    <name type="scientific">Caenorhabditis elegans</name>
    <dbReference type="NCBI Taxonomy" id="6239"/>
    <lineage>
        <taxon>Eukaryota</taxon>
        <taxon>Metazoa</taxon>
        <taxon>Ecdysozoa</taxon>
        <taxon>Nematoda</taxon>
        <taxon>Chromadorea</taxon>
        <taxon>Rhabditida</taxon>
        <taxon>Rhabditina</taxon>
        <taxon>Rhabditomorpha</taxon>
        <taxon>Rhabditoidea</taxon>
        <taxon>Rhabditidae</taxon>
        <taxon>Peloderinae</taxon>
        <taxon>Caenorhabditis</taxon>
    </lineage>
</organism>
<evidence type="ECO:0000313" key="4">
    <source>
        <dbReference type="Proteomes" id="UP000001940"/>
    </source>
</evidence>
<proteinExistence type="predicted"/>
<evidence type="ECO:0000313" key="5">
    <source>
        <dbReference type="WormBase" id="R08C7.6"/>
    </source>
</evidence>
<dbReference type="PhylomeDB" id="Q21837"/>
<sequence>MRLLLVFFLVVGYVLGQNSNQPITSNGTPLDFGLKKACEDVGGIFKQRENANAIIGDICTITFRVLTETDDDANEFCRLYAPWRLRSAIRNEDGGIPQTICEVEATMACDDGWIQMFGYCFRHPYKNKIFTQAEAIKVCSNLDGHTGEIAFLHHRYIVGVWKNYFRGIDQIWVNGSETWNQYVQSTGAVDGDALALALTGHTVVFSVFPNSLIRIDPIIRLGILCQYKPERTLAEIAYLGRRYSEIYHQSIFLEDGVLIRSASHYTRSKTNAEICQKTLRPFFVDDVEPFIPNDDIMSALSDQYTEPWAISNSGAHFTMDVSKRKSSDVCLKSTHKYSVAYPDPKMPPFVLPVETSVGCDNMNSVAIVHSEIDTEFRPMSDSQSVPVWCKFGRKMNYFVDLPKGYTHYERANGMHVGHKVVSMILPFDKAMKYCQDDGGAQLGGFNDKAEFEAIDKLISKKVHHWIGNRRRPDCPGFYFHSDPNHQCGHNKIHEWLNNVATEDIPIELWGFKQPDHAWKPQGRQECGSIAYGMPGSNGEPKLDDGSCEVKMPFICTAKGVLKATTASRL</sequence>
<dbReference type="PIR" id="T29655">
    <property type="entry name" value="T29655"/>
</dbReference>